<evidence type="ECO:0000313" key="6">
    <source>
        <dbReference type="Proteomes" id="UP000326912"/>
    </source>
</evidence>
<feature type="domain" description="Teneurin-like YD-shell" evidence="4">
    <location>
        <begin position="146"/>
        <end position="215"/>
    </location>
</feature>
<keyword evidence="3" id="KW-0472">Membrane</keyword>
<feature type="transmembrane region" description="Helical" evidence="3">
    <location>
        <begin position="564"/>
        <end position="589"/>
    </location>
</feature>
<dbReference type="NCBIfam" id="TIGR01643">
    <property type="entry name" value="YD_repeat_2x"/>
    <property type="match status" value="1"/>
</dbReference>
<dbReference type="InterPro" id="IPR050708">
    <property type="entry name" value="T6SS_VgrG/RHS"/>
</dbReference>
<name>A0A5J4KKZ0_9CHLR</name>
<gene>
    <name evidence="5" type="ORF">KDW_26770</name>
</gene>
<reference evidence="5 6" key="1">
    <citation type="submission" date="2019-10" db="EMBL/GenBank/DDBJ databases">
        <title>Dictyobacter vulcani sp. nov., within the class Ktedonobacteria, isolated from soil of volcanic Mt. Zao.</title>
        <authorList>
            <person name="Zheng Y."/>
            <person name="Wang C.M."/>
            <person name="Sakai Y."/>
            <person name="Abe K."/>
            <person name="Yokota A."/>
            <person name="Yabe S."/>
        </authorList>
    </citation>
    <scope>NUCLEOTIDE SEQUENCE [LARGE SCALE GENOMIC DNA]</scope>
    <source>
        <strain evidence="5 6">W12</strain>
    </source>
</reference>
<dbReference type="AlphaFoldDB" id="A0A5J4KKZ0"/>
<dbReference type="InterPro" id="IPR056823">
    <property type="entry name" value="TEN-like_YD-shell"/>
</dbReference>
<dbReference type="EMBL" id="BKZW01000001">
    <property type="protein sequence ID" value="GER88515.1"/>
    <property type="molecule type" value="Genomic_DNA"/>
</dbReference>
<evidence type="ECO:0000256" key="1">
    <source>
        <dbReference type="ARBA" id="ARBA00022737"/>
    </source>
</evidence>
<dbReference type="PANTHER" id="PTHR32305">
    <property type="match status" value="1"/>
</dbReference>
<accession>A0A5J4KKZ0</accession>
<dbReference type="InterPro" id="IPR006530">
    <property type="entry name" value="YD"/>
</dbReference>
<dbReference type="Proteomes" id="UP000326912">
    <property type="component" value="Unassembled WGS sequence"/>
</dbReference>
<evidence type="ECO:0000256" key="3">
    <source>
        <dbReference type="SAM" id="Phobius"/>
    </source>
</evidence>
<protein>
    <recommendedName>
        <fullName evidence="4">Teneurin-like YD-shell domain-containing protein</fullName>
    </recommendedName>
</protein>
<dbReference type="NCBIfam" id="TIGR03696">
    <property type="entry name" value="Rhs_assc_core"/>
    <property type="match status" value="1"/>
</dbReference>
<evidence type="ECO:0000259" key="4">
    <source>
        <dbReference type="Pfam" id="PF25023"/>
    </source>
</evidence>
<feature type="domain" description="Teneurin-like YD-shell" evidence="4">
    <location>
        <begin position="12"/>
        <end position="133"/>
    </location>
</feature>
<evidence type="ECO:0000256" key="2">
    <source>
        <dbReference type="SAM" id="MobiDB-lite"/>
    </source>
</evidence>
<feature type="compositionally biased region" description="Low complexity" evidence="2">
    <location>
        <begin position="330"/>
        <end position="346"/>
    </location>
</feature>
<feature type="transmembrane region" description="Helical" evidence="3">
    <location>
        <begin position="596"/>
        <end position="616"/>
    </location>
</feature>
<keyword evidence="3" id="KW-0812">Transmembrane</keyword>
<feature type="region of interest" description="Disordered" evidence="2">
    <location>
        <begin position="329"/>
        <end position="352"/>
    </location>
</feature>
<dbReference type="PANTHER" id="PTHR32305:SF15">
    <property type="entry name" value="PROTEIN RHSA-RELATED"/>
    <property type="match status" value="1"/>
</dbReference>
<dbReference type="InterPro" id="IPR022385">
    <property type="entry name" value="Rhs_assc_core"/>
</dbReference>
<feature type="transmembrane region" description="Helical" evidence="3">
    <location>
        <begin position="622"/>
        <end position="642"/>
    </location>
</feature>
<proteinExistence type="predicted"/>
<feature type="domain" description="Teneurin-like YD-shell" evidence="4">
    <location>
        <begin position="436"/>
        <end position="555"/>
    </location>
</feature>
<keyword evidence="6" id="KW-1185">Reference proteome</keyword>
<dbReference type="Gene3D" id="2.180.10.10">
    <property type="entry name" value="RHS repeat-associated core"/>
    <property type="match status" value="2"/>
</dbReference>
<keyword evidence="3" id="KW-1133">Transmembrane helix</keyword>
<comment type="caution">
    <text evidence="5">The sequence shown here is derived from an EMBL/GenBank/DDBJ whole genome shotgun (WGS) entry which is preliminary data.</text>
</comment>
<dbReference type="Pfam" id="PF25023">
    <property type="entry name" value="TEN_YD-shell"/>
    <property type="match status" value="3"/>
</dbReference>
<dbReference type="RefSeq" id="WP_151756412.1">
    <property type="nucleotide sequence ID" value="NZ_BKZW01000001.1"/>
</dbReference>
<sequence length="646" mass="68479">MLSSKDHSTSKGLNYTYNTNDGTIKQQQDANGNVTGYAYTYDGSKHLTKLVITQPAPLGAITQTYDQLGRVLTEVDGKSQTTSFQYDKEDRPTQVTYQGGASIKYTYDDAGNAKTEQDSTGTTTFTYDELNRQTNKLLPGGPNIVNTYDNVGSLTSLNDGTGLISYGYNAANLMTTLKDPGNATSSYGYDNANHRNCIIYPNQTGMLFTFDKAGRELTNIGGKMNGLTCSTTSQISGTPYTEYHYNYVPSGATNSSELVQTMLRHSANDYSSYGTTTYKYDSQTRLVDSQSPTQHWAVGYDANGNMTSKQYTGASSFSATYSNYNAANEPTGSTSTGSAGGQPTAGNETYSYDTNGNLTSITYGTSGRGALSYAQSHSYNSANQDISGNGSATGTTRSYTQTYSGSDQSQRVSNNGTSTVYTGLGLSSEKSTGGTTEYVRCSCGLLNSERTPDGNAYYYFFDAQDSIVAMTDSTGAVVNSYDYDPFGGISGQRVAVSNPWQYASGYSDATTGLLKFGIRYYDVNFGRWTQRMPVGGTLQETLKANPYEYASDDPVNETDTSGKFPQWVGCAAIVAIGLLLIAASAWVLATGVATGLGLVGGAAAEGFLIPGSLALTSSGVNVLGGIVGIGLSGIGSIILGYLTNAC</sequence>
<organism evidence="5 6">
    <name type="scientific">Dictyobacter vulcani</name>
    <dbReference type="NCBI Taxonomy" id="2607529"/>
    <lineage>
        <taxon>Bacteria</taxon>
        <taxon>Bacillati</taxon>
        <taxon>Chloroflexota</taxon>
        <taxon>Ktedonobacteria</taxon>
        <taxon>Ktedonobacterales</taxon>
        <taxon>Dictyobacteraceae</taxon>
        <taxon>Dictyobacter</taxon>
    </lineage>
</organism>
<evidence type="ECO:0000313" key="5">
    <source>
        <dbReference type="EMBL" id="GER88515.1"/>
    </source>
</evidence>
<feature type="region of interest" description="Disordered" evidence="2">
    <location>
        <begin position="384"/>
        <end position="415"/>
    </location>
</feature>
<keyword evidence="1" id="KW-0677">Repeat</keyword>